<keyword evidence="4" id="KW-1185">Reference proteome</keyword>
<evidence type="ECO:0000313" key="3">
    <source>
        <dbReference type="EMBL" id="MBR9726876.1"/>
    </source>
</evidence>
<feature type="signal peptide" evidence="1">
    <location>
        <begin position="1"/>
        <end position="19"/>
    </location>
</feature>
<dbReference type="PROSITE" id="PS51257">
    <property type="entry name" value="PROKAR_LIPOPROTEIN"/>
    <property type="match status" value="1"/>
</dbReference>
<gene>
    <name evidence="3" type="ORF">G3R48_02570</name>
</gene>
<accession>A0ABS5HZ01</accession>
<sequence>MATIARSVLIVLTTLLMMACTHTPQENNAQTKRLTMVVAGDANYVEAHVKRVAWHPTLLTIRTANKMNDAQLQEHMRSALQSTLEQKGYQFVGVEEQPDMYVGFAMALESEISDSEILQKVGLVPGLSTIGVDKKFEKGSVLVALFKPQSQVATWQTLAQGFTEPGKHVADRDERFATLTQLMLTPLPAVQ</sequence>
<evidence type="ECO:0000256" key="1">
    <source>
        <dbReference type="SAM" id="SignalP"/>
    </source>
</evidence>
<dbReference type="RefSeq" id="WP_194823818.1">
    <property type="nucleotide sequence ID" value="NZ_JAAIKR010000001.1"/>
</dbReference>
<dbReference type="Gene3D" id="3.30.160.670">
    <property type="match status" value="1"/>
</dbReference>
<feature type="domain" description="DUF4136" evidence="2">
    <location>
        <begin position="53"/>
        <end position="185"/>
    </location>
</feature>
<keyword evidence="1" id="KW-0732">Signal</keyword>
<dbReference type="Proteomes" id="UP000811844">
    <property type="component" value="Unassembled WGS sequence"/>
</dbReference>
<comment type="caution">
    <text evidence="3">The sequence shown here is derived from an EMBL/GenBank/DDBJ whole genome shotgun (WGS) entry which is preliminary data.</text>
</comment>
<reference evidence="3 4" key="1">
    <citation type="submission" date="2020-02" db="EMBL/GenBank/DDBJ databases">
        <title>Shewanella WXL01 sp. nov., a marine bacterium isolated from green algae in Luhuitou Fringing Reef (Northern South China Sea).</title>
        <authorList>
            <person name="Wang X."/>
        </authorList>
    </citation>
    <scope>NUCLEOTIDE SEQUENCE [LARGE SCALE GENOMIC DNA]</scope>
    <source>
        <strain evidence="3 4">MCCC 1A01895</strain>
    </source>
</reference>
<evidence type="ECO:0000259" key="2">
    <source>
        <dbReference type="Pfam" id="PF13590"/>
    </source>
</evidence>
<dbReference type="InterPro" id="IPR025411">
    <property type="entry name" value="DUF4136"/>
</dbReference>
<protein>
    <submittedName>
        <fullName evidence="3">DUF4136 domain-containing protein</fullName>
    </submittedName>
</protein>
<feature type="chain" id="PRO_5047448156" evidence="1">
    <location>
        <begin position="20"/>
        <end position="191"/>
    </location>
</feature>
<dbReference type="Pfam" id="PF13590">
    <property type="entry name" value="DUF4136"/>
    <property type="match status" value="1"/>
</dbReference>
<proteinExistence type="predicted"/>
<organism evidence="3 4">
    <name type="scientific">Shewanella intestini</name>
    <dbReference type="NCBI Taxonomy" id="2017544"/>
    <lineage>
        <taxon>Bacteria</taxon>
        <taxon>Pseudomonadati</taxon>
        <taxon>Pseudomonadota</taxon>
        <taxon>Gammaproteobacteria</taxon>
        <taxon>Alteromonadales</taxon>
        <taxon>Shewanellaceae</taxon>
        <taxon>Shewanella</taxon>
    </lineage>
</organism>
<dbReference type="EMBL" id="JAAIKR010000001">
    <property type="protein sequence ID" value="MBR9726876.1"/>
    <property type="molecule type" value="Genomic_DNA"/>
</dbReference>
<evidence type="ECO:0000313" key="4">
    <source>
        <dbReference type="Proteomes" id="UP000811844"/>
    </source>
</evidence>
<name>A0ABS5HZ01_9GAMM</name>